<organism evidence="2 3">
    <name type="scientific">Roseivirga thermotolerans</name>
    <dbReference type="NCBI Taxonomy" id="1758176"/>
    <lineage>
        <taxon>Bacteria</taxon>
        <taxon>Pseudomonadati</taxon>
        <taxon>Bacteroidota</taxon>
        <taxon>Cytophagia</taxon>
        <taxon>Cytophagales</taxon>
        <taxon>Roseivirgaceae</taxon>
        <taxon>Roseivirga</taxon>
    </lineage>
</organism>
<proteinExistence type="predicted"/>
<sequence>MKKTTLSSLILLLLLACDVNHTPKNAAISEKEVTTCIEQFFEALANGDSLLLKQTLSKDFYMFEHDEIWNTDSLLALMSATLGRKWSVNEERITIIDNTGHISYFNQGIIPPDRSWLESALVVKENGSTKVVFLHSTKLYLK</sequence>
<name>A0ABQ3I8F6_9BACT</name>
<feature type="chain" id="PRO_5047207612" description="SnoaL-like domain-containing protein" evidence="1">
    <location>
        <begin position="27"/>
        <end position="142"/>
    </location>
</feature>
<keyword evidence="3" id="KW-1185">Reference proteome</keyword>
<keyword evidence="1" id="KW-0732">Signal</keyword>
<protein>
    <recommendedName>
        <fullName evidence="4">SnoaL-like domain-containing protein</fullName>
    </recommendedName>
</protein>
<comment type="caution">
    <text evidence="2">The sequence shown here is derived from an EMBL/GenBank/DDBJ whole genome shotgun (WGS) entry which is preliminary data.</text>
</comment>
<evidence type="ECO:0000313" key="3">
    <source>
        <dbReference type="Proteomes" id="UP000658258"/>
    </source>
</evidence>
<gene>
    <name evidence="2" type="ORF">GCM10011340_19410</name>
</gene>
<feature type="signal peptide" evidence="1">
    <location>
        <begin position="1"/>
        <end position="26"/>
    </location>
</feature>
<dbReference type="InterPro" id="IPR032710">
    <property type="entry name" value="NTF2-like_dom_sf"/>
</dbReference>
<dbReference type="RefSeq" id="WP_189630030.1">
    <property type="nucleotide sequence ID" value="NZ_BNAG01000002.1"/>
</dbReference>
<dbReference type="Proteomes" id="UP000658258">
    <property type="component" value="Unassembled WGS sequence"/>
</dbReference>
<evidence type="ECO:0008006" key="4">
    <source>
        <dbReference type="Google" id="ProtNLM"/>
    </source>
</evidence>
<evidence type="ECO:0000313" key="2">
    <source>
        <dbReference type="EMBL" id="GHE64041.1"/>
    </source>
</evidence>
<dbReference type="SUPFAM" id="SSF54427">
    <property type="entry name" value="NTF2-like"/>
    <property type="match status" value="1"/>
</dbReference>
<dbReference type="PROSITE" id="PS51257">
    <property type="entry name" value="PROKAR_LIPOPROTEIN"/>
    <property type="match status" value="1"/>
</dbReference>
<evidence type="ECO:0000256" key="1">
    <source>
        <dbReference type="SAM" id="SignalP"/>
    </source>
</evidence>
<dbReference type="EMBL" id="BNAG01000002">
    <property type="protein sequence ID" value="GHE64041.1"/>
    <property type="molecule type" value="Genomic_DNA"/>
</dbReference>
<reference evidence="3" key="1">
    <citation type="journal article" date="2019" name="Int. J. Syst. Evol. Microbiol.">
        <title>The Global Catalogue of Microorganisms (GCM) 10K type strain sequencing project: providing services to taxonomists for standard genome sequencing and annotation.</title>
        <authorList>
            <consortium name="The Broad Institute Genomics Platform"/>
            <consortium name="The Broad Institute Genome Sequencing Center for Infectious Disease"/>
            <person name="Wu L."/>
            <person name="Ma J."/>
        </authorList>
    </citation>
    <scope>NUCLEOTIDE SEQUENCE [LARGE SCALE GENOMIC DNA]</scope>
    <source>
        <strain evidence="3">CGMCC 1.15111</strain>
    </source>
</reference>
<dbReference type="Gene3D" id="3.10.450.50">
    <property type="match status" value="1"/>
</dbReference>
<accession>A0ABQ3I8F6</accession>